<dbReference type="EMBL" id="MEXH01000006">
    <property type="protein sequence ID" value="OGC92814.1"/>
    <property type="molecule type" value="Genomic_DNA"/>
</dbReference>
<sequence length="203" mass="22379">MSSKSQTKSPPKNFLEALRELGGDFKSEAKIQVTKIVTQDVPESFGFAPTGTLKPNEAVSVSDMAKAESRGEAKAESRFNARLAQIKEEERAHFARLEAQNKQQIQSILVEIKTLASATGTLASQVEVAVAQAPANPGVYHRNFFDQLLSFIKVLRQKVQDSSHWLATTNSRANKKSYYWGQVGKSGTSYMLSSERYMVTSTG</sequence>
<evidence type="ECO:0000313" key="3">
    <source>
        <dbReference type="Proteomes" id="UP000178176"/>
    </source>
</evidence>
<evidence type="ECO:0000313" key="2">
    <source>
        <dbReference type="EMBL" id="OGC92814.1"/>
    </source>
</evidence>
<protein>
    <recommendedName>
        <fullName evidence="1">DUF5660 domain-containing protein</fullName>
    </recommendedName>
</protein>
<name>A0A1F4YG07_9BACT</name>
<comment type="caution">
    <text evidence="2">The sequence shown here is derived from an EMBL/GenBank/DDBJ whole genome shotgun (WGS) entry which is preliminary data.</text>
</comment>
<dbReference type="InterPro" id="IPR043719">
    <property type="entry name" value="DUF5660"/>
</dbReference>
<proteinExistence type="predicted"/>
<evidence type="ECO:0000259" key="1">
    <source>
        <dbReference type="Pfam" id="PF18904"/>
    </source>
</evidence>
<dbReference type="AlphaFoldDB" id="A0A1F4YG07"/>
<dbReference type="Pfam" id="PF18904">
    <property type="entry name" value="DUF5660"/>
    <property type="match status" value="1"/>
</dbReference>
<reference evidence="2 3" key="1">
    <citation type="journal article" date="2016" name="Nat. Commun.">
        <title>Thousands of microbial genomes shed light on interconnected biogeochemical processes in an aquifer system.</title>
        <authorList>
            <person name="Anantharaman K."/>
            <person name="Brown C.T."/>
            <person name="Hug L.A."/>
            <person name="Sharon I."/>
            <person name="Castelle C.J."/>
            <person name="Probst A.J."/>
            <person name="Thomas B.C."/>
            <person name="Singh A."/>
            <person name="Wilkins M.J."/>
            <person name="Karaoz U."/>
            <person name="Brodie E.L."/>
            <person name="Williams K.H."/>
            <person name="Hubbard S.S."/>
            <person name="Banfield J.F."/>
        </authorList>
    </citation>
    <scope>NUCLEOTIDE SEQUENCE [LARGE SCALE GENOMIC DNA]</scope>
</reference>
<feature type="domain" description="DUF5660" evidence="1">
    <location>
        <begin position="98"/>
        <end position="203"/>
    </location>
</feature>
<organism evidence="2 3">
    <name type="scientific">Candidatus Amesbacteria bacterium RIFCSPHIGHO2_01_FULL_48_32b</name>
    <dbReference type="NCBI Taxonomy" id="1797253"/>
    <lineage>
        <taxon>Bacteria</taxon>
        <taxon>Candidatus Amesiibacteriota</taxon>
    </lineage>
</organism>
<dbReference type="Proteomes" id="UP000178176">
    <property type="component" value="Unassembled WGS sequence"/>
</dbReference>
<accession>A0A1F4YG07</accession>
<gene>
    <name evidence="2" type="ORF">A2876_01970</name>
</gene>